<comment type="caution">
    <text evidence="1">The sequence shown here is derived from an EMBL/GenBank/DDBJ whole genome shotgun (WGS) entry which is preliminary data.</text>
</comment>
<dbReference type="EMBL" id="JADFTS010000008">
    <property type="protein sequence ID" value="KAF9591115.1"/>
    <property type="molecule type" value="Genomic_DNA"/>
</dbReference>
<keyword evidence="2" id="KW-1185">Reference proteome</keyword>
<evidence type="ECO:0000313" key="1">
    <source>
        <dbReference type="EMBL" id="KAF9591115.1"/>
    </source>
</evidence>
<name>A0A835LE00_9MAGN</name>
<dbReference type="InterPro" id="IPR012340">
    <property type="entry name" value="NA-bd_OB-fold"/>
</dbReference>
<dbReference type="PANTHER" id="PTHR47165:SF4">
    <property type="entry name" value="OS03G0429900 PROTEIN"/>
    <property type="match status" value="1"/>
</dbReference>
<reference evidence="1 2" key="1">
    <citation type="submission" date="2020-10" db="EMBL/GenBank/DDBJ databases">
        <title>The Coptis chinensis genome and diversification of protoberbering-type alkaloids.</title>
        <authorList>
            <person name="Wang B."/>
            <person name="Shu S."/>
            <person name="Song C."/>
            <person name="Liu Y."/>
        </authorList>
    </citation>
    <scope>NUCLEOTIDE SEQUENCE [LARGE SCALE GENOMIC DNA]</scope>
    <source>
        <strain evidence="1">HL-2020</strain>
        <tissue evidence="1">Leaf</tissue>
    </source>
</reference>
<feature type="non-terminal residue" evidence="1">
    <location>
        <position position="1"/>
    </location>
</feature>
<dbReference type="OrthoDB" id="687755at2759"/>
<sequence>TCRQIDNDLTIKFKDDTVVTATTDDDEGLFSKNKFTFTDLEHIPSKHGKVTYTIDVIGFLKGIIPQGSRKYIEIRIVNERGTELKAALWDDLSKHILRSMSGKENVVIILSSMFVKKFEVNKRDVFKLSPTSATRIYLNLDMKCVEELRNRSGIQSIQVQIEEPHCKEINAMDILQNENKTTEQLKFLAKIYTNRGTFHTWKATIKSVNGKVWHYSTCPQCPRKQVETDSAVQKKLEKNLNKTFIFKVKLSPFKMRERYQSFSISDISKTTENEDNGARNTIEHTKRYSAQRAPTVSTKLILKKLAYYISKGICGFEDCLSLSGYGASAGWPQCLWPCINFVRTLVVAIVASIAFKQQLYLGGGQDSTEVLVTLGLDTGHSYYVVLLLGCRGKPSLAYGYGARI</sequence>
<evidence type="ECO:0000313" key="2">
    <source>
        <dbReference type="Proteomes" id="UP000631114"/>
    </source>
</evidence>
<gene>
    <name evidence="1" type="ORF">IFM89_002070</name>
</gene>
<dbReference type="PANTHER" id="PTHR47165">
    <property type="entry name" value="OS03G0429900 PROTEIN"/>
    <property type="match status" value="1"/>
</dbReference>
<organism evidence="1 2">
    <name type="scientific">Coptis chinensis</name>
    <dbReference type="NCBI Taxonomy" id="261450"/>
    <lineage>
        <taxon>Eukaryota</taxon>
        <taxon>Viridiplantae</taxon>
        <taxon>Streptophyta</taxon>
        <taxon>Embryophyta</taxon>
        <taxon>Tracheophyta</taxon>
        <taxon>Spermatophyta</taxon>
        <taxon>Magnoliopsida</taxon>
        <taxon>Ranunculales</taxon>
        <taxon>Ranunculaceae</taxon>
        <taxon>Coptidoideae</taxon>
        <taxon>Coptis</taxon>
    </lineage>
</organism>
<proteinExistence type="predicted"/>
<dbReference type="AlphaFoldDB" id="A0A835LE00"/>
<dbReference type="Gene3D" id="2.40.50.140">
    <property type="entry name" value="Nucleic acid-binding proteins"/>
    <property type="match status" value="1"/>
</dbReference>
<protein>
    <submittedName>
        <fullName evidence="1">Uncharacterized protein</fullName>
    </submittedName>
</protein>
<dbReference type="SUPFAM" id="SSF50249">
    <property type="entry name" value="Nucleic acid-binding proteins"/>
    <property type="match status" value="1"/>
</dbReference>
<dbReference type="Proteomes" id="UP000631114">
    <property type="component" value="Unassembled WGS sequence"/>
</dbReference>
<accession>A0A835LE00</accession>